<dbReference type="AlphaFoldDB" id="L0DZ16"/>
<keyword evidence="4 7" id="KW-0436">Ligase</keyword>
<dbReference type="InterPro" id="IPR004101">
    <property type="entry name" value="Mur_ligase_C"/>
</dbReference>
<dbReference type="Gene3D" id="3.90.190.20">
    <property type="entry name" value="Mur ligase, C-terminal domain"/>
    <property type="match status" value="1"/>
</dbReference>
<dbReference type="RefSeq" id="WP_015259358.1">
    <property type="nucleotide sequence ID" value="NC_019902.2"/>
</dbReference>
<keyword evidence="7 8" id="KW-0573">Peptidoglycan synthesis</keyword>
<dbReference type="Gene3D" id="3.40.1190.10">
    <property type="entry name" value="Mur-like, catalytic domain"/>
    <property type="match status" value="1"/>
</dbReference>
<keyword evidence="12" id="KW-1185">Reference proteome</keyword>
<dbReference type="SUPFAM" id="SSF51984">
    <property type="entry name" value="MurCD N-terminal domain"/>
    <property type="match status" value="1"/>
</dbReference>
<dbReference type="PATRIC" id="fig|1255043.3.peg.2632"/>
<evidence type="ECO:0000256" key="2">
    <source>
        <dbReference type="ARBA" id="ARBA00004752"/>
    </source>
</evidence>
<dbReference type="EMBL" id="CP003989">
    <property type="protein sequence ID" value="AGA34247.1"/>
    <property type="molecule type" value="Genomic_DNA"/>
</dbReference>
<keyword evidence="6 7" id="KW-0067">ATP-binding</keyword>
<feature type="domain" description="Mur ligase C-terminal" evidence="9">
    <location>
        <begin position="310"/>
        <end position="422"/>
    </location>
</feature>
<dbReference type="PANTHER" id="PTHR43692">
    <property type="entry name" value="UDP-N-ACETYLMURAMOYLALANINE--D-GLUTAMATE LIGASE"/>
    <property type="match status" value="1"/>
</dbReference>
<comment type="catalytic activity">
    <reaction evidence="7 8">
        <text>UDP-N-acetyl-alpha-D-muramoyl-L-alanine + D-glutamate + ATP = UDP-N-acetyl-alpha-D-muramoyl-L-alanyl-D-glutamate + ADP + phosphate + H(+)</text>
        <dbReference type="Rhea" id="RHEA:16429"/>
        <dbReference type="ChEBI" id="CHEBI:15378"/>
        <dbReference type="ChEBI" id="CHEBI:29986"/>
        <dbReference type="ChEBI" id="CHEBI:30616"/>
        <dbReference type="ChEBI" id="CHEBI:43474"/>
        <dbReference type="ChEBI" id="CHEBI:83898"/>
        <dbReference type="ChEBI" id="CHEBI:83900"/>
        <dbReference type="ChEBI" id="CHEBI:456216"/>
        <dbReference type="EC" id="6.3.2.9"/>
    </reaction>
</comment>
<evidence type="ECO:0000259" key="9">
    <source>
        <dbReference type="Pfam" id="PF02875"/>
    </source>
</evidence>
<keyword evidence="7 8" id="KW-0131">Cell cycle</keyword>
<dbReference type="Pfam" id="PF08245">
    <property type="entry name" value="Mur_ligase_M"/>
    <property type="match status" value="1"/>
</dbReference>
<dbReference type="GO" id="GO:0005524">
    <property type="term" value="F:ATP binding"/>
    <property type="evidence" value="ECO:0007669"/>
    <property type="project" value="UniProtKB-UniRule"/>
</dbReference>
<name>L0DZ16_THIND</name>
<dbReference type="GO" id="GO:0051301">
    <property type="term" value="P:cell division"/>
    <property type="evidence" value="ECO:0007669"/>
    <property type="project" value="UniProtKB-KW"/>
</dbReference>
<feature type="binding site" evidence="7">
    <location>
        <begin position="118"/>
        <end position="124"/>
    </location>
    <ligand>
        <name>ATP</name>
        <dbReference type="ChEBI" id="CHEBI:30616"/>
    </ligand>
</feature>
<evidence type="ECO:0000256" key="1">
    <source>
        <dbReference type="ARBA" id="ARBA00004496"/>
    </source>
</evidence>
<dbReference type="GO" id="GO:0008360">
    <property type="term" value="P:regulation of cell shape"/>
    <property type="evidence" value="ECO:0007669"/>
    <property type="project" value="UniProtKB-KW"/>
</dbReference>
<keyword evidence="7 8" id="KW-0961">Cell wall biogenesis/degradation</keyword>
<feature type="domain" description="Mur ligase central" evidence="10">
    <location>
        <begin position="116"/>
        <end position="288"/>
    </location>
</feature>
<dbReference type="eggNOG" id="COG0771">
    <property type="taxonomic scope" value="Bacteria"/>
</dbReference>
<dbReference type="InterPro" id="IPR005762">
    <property type="entry name" value="MurD"/>
</dbReference>
<dbReference type="STRING" id="1255043.TVNIR_2606"/>
<evidence type="ECO:0000313" key="12">
    <source>
        <dbReference type="Proteomes" id="UP000010809"/>
    </source>
</evidence>
<keyword evidence="5 7" id="KW-0547">Nucleotide-binding</keyword>
<evidence type="ECO:0000256" key="8">
    <source>
        <dbReference type="RuleBase" id="RU003664"/>
    </source>
</evidence>
<gene>
    <name evidence="11" type="primary">murD [H]</name>
    <name evidence="7" type="synonym">murD</name>
    <name evidence="11" type="ordered locus">TVNIR_2606</name>
</gene>
<dbReference type="EC" id="6.3.2.9" evidence="7 8"/>
<sequence>MMPTDLHSQRDILVVGLGATGLSVARYLADRDQTFEVTDTRPAPPGLDQLQRVSGGRGRWAGPLDSVDTVSRRRIVVSPGVPLARPELQRAAAAGVEIVGDVELFLRDASHPVVGITGSNGKSTVAALTVELLRALGHRVAIGGNFGPPALDLLAQDARLYVLELSSFQLETVRSPGLASAAILNISADHLDRYPDMDAYIAAKTRILGGAAHAVLNRDDPVLQGLATARESVSFGLGRPPGPADFGIVEAASGTWLARGSTPLIATAELALRGRHNWLNALAALALAWPWVTRTEPLLPVLRGFTGLPHRSQRVGRHAGVDYVDDSKGTNVGATLAAIRGVAGPLILIAGGQGKGQDFAPLAEALAGKARGVLLFGIDASRIEQALGGAVPVRRVGTMQEAVAAAAGWARPGDTVLLSPACASLDMFANYAERGECFAQAVRGLTS</sequence>
<dbReference type="SUPFAM" id="SSF53623">
    <property type="entry name" value="MurD-like peptide ligases, catalytic domain"/>
    <property type="match status" value="1"/>
</dbReference>
<dbReference type="GO" id="GO:0005737">
    <property type="term" value="C:cytoplasm"/>
    <property type="evidence" value="ECO:0007669"/>
    <property type="project" value="UniProtKB-SubCell"/>
</dbReference>
<dbReference type="InterPro" id="IPR036565">
    <property type="entry name" value="Mur-like_cat_sf"/>
</dbReference>
<keyword evidence="3 7" id="KW-0963">Cytoplasm</keyword>
<comment type="function">
    <text evidence="7 8">Cell wall formation. Catalyzes the addition of glutamate to the nucleotide precursor UDP-N-acetylmuramoyl-L-alanine (UMA).</text>
</comment>
<keyword evidence="7 8" id="KW-0133">Cell shape</keyword>
<dbReference type="Pfam" id="PF21799">
    <property type="entry name" value="MurD-like_N"/>
    <property type="match status" value="1"/>
</dbReference>
<organism evidence="11 12">
    <name type="scientific">Thioalkalivibrio nitratireducens (strain DSM 14787 / UNIQEM 213 / ALEN2)</name>
    <dbReference type="NCBI Taxonomy" id="1255043"/>
    <lineage>
        <taxon>Bacteria</taxon>
        <taxon>Pseudomonadati</taxon>
        <taxon>Pseudomonadota</taxon>
        <taxon>Gammaproteobacteria</taxon>
        <taxon>Chromatiales</taxon>
        <taxon>Ectothiorhodospiraceae</taxon>
        <taxon>Thioalkalivibrio</taxon>
    </lineage>
</organism>
<comment type="subcellular location">
    <subcellularLocation>
        <location evidence="1 7 8">Cytoplasm</location>
    </subcellularLocation>
</comment>
<comment type="pathway">
    <text evidence="2 7 8">Cell wall biogenesis; peptidoglycan biosynthesis.</text>
</comment>
<dbReference type="OrthoDB" id="9809796at2"/>
<accession>L0DZ16</accession>
<evidence type="ECO:0000256" key="6">
    <source>
        <dbReference type="ARBA" id="ARBA00022840"/>
    </source>
</evidence>
<evidence type="ECO:0000256" key="5">
    <source>
        <dbReference type="ARBA" id="ARBA00022741"/>
    </source>
</evidence>
<protein>
    <recommendedName>
        <fullName evidence="7 8">UDP-N-acetylmuramoylalanine--D-glutamate ligase</fullName>
        <ecNumber evidence="7 8">6.3.2.9</ecNumber>
    </recommendedName>
    <alternativeName>
        <fullName evidence="7">D-glutamic acid-adding enzyme</fullName>
    </alternativeName>
    <alternativeName>
        <fullName evidence="7">UDP-N-acetylmuramoyl-L-alanyl-D-glutamate synthetase</fullName>
    </alternativeName>
</protein>
<dbReference type="GO" id="GO:0009252">
    <property type="term" value="P:peptidoglycan biosynthetic process"/>
    <property type="evidence" value="ECO:0007669"/>
    <property type="project" value="UniProtKB-UniRule"/>
</dbReference>
<evidence type="ECO:0000313" key="11">
    <source>
        <dbReference type="EMBL" id="AGA34247.1"/>
    </source>
</evidence>
<dbReference type="InterPro" id="IPR036615">
    <property type="entry name" value="Mur_ligase_C_dom_sf"/>
</dbReference>
<evidence type="ECO:0000256" key="3">
    <source>
        <dbReference type="ARBA" id="ARBA00022490"/>
    </source>
</evidence>
<keyword evidence="7 8" id="KW-0132">Cell division</keyword>
<evidence type="ECO:0000256" key="4">
    <source>
        <dbReference type="ARBA" id="ARBA00022598"/>
    </source>
</evidence>
<evidence type="ECO:0000256" key="7">
    <source>
        <dbReference type="HAMAP-Rule" id="MF_00639"/>
    </source>
</evidence>
<dbReference type="PANTHER" id="PTHR43692:SF1">
    <property type="entry name" value="UDP-N-ACETYLMURAMOYLALANINE--D-GLUTAMATE LIGASE"/>
    <property type="match status" value="1"/>
</dbReference>
<evidence type="ECO:0000259" key="10">
    <source>
        <dbReference type="Pfam" id="PF08245"/>
    </source>
</evidence>
<dbReference type="SUPFAM" id="SSF53244">
    <property type="entry name" value="MurD-like peptide ligases, peptide-binding domain"/>
    <property type="match status" value="1"/>
</dbReference>
<comment type="similarity">
    <text evidence="7">Belongs to the MurCDEF family.</text>
</comment>
<dbReference type="Pfam" id="PF02875">
    <property type="entry name" value="Mur_ligase_C"/>
    <property type="match status" value="1"/>
</dbReference>
<dbReference type="GO" id="GO:0008764">
    <property type="term" value="F:UDP-N-acetylmuramoylalanine-D-glutamate ligase activity"/>
    <property type="evidence" value="ECO:0007669"/>
    <property type="project" value="UniProtKB-UniRule"/>
</dbReference>
<reference evidence="11" key="1">
    <citation type="submission" date="2015-12" db="EMBL/GenBank/DDBJ databases">
        <authorList>
            <person name="Tikhonova T.V."/>
            <person name="Pavlov A.R."/>
            <person name="Beletsky A.V."/>
            <person name="Mardanov A.V."/>
            <person name="Sorokin D.Y."/>
            <person name="Ravin N.V."/>
            <person name="Popov V.O."/>
        </authorList>
    </citation>
    <scope>NUCLEOTIDE SEQUENCE</scope>
    <source>
        <strain evidence="11">DSM 14787</strain>
    </source>
</reference>
<dbReference type="UniPathway" id="UPA00219"/>
<dbReference type="NCBIfam" id="TIGR01087">
    <property type="entry name" value="murD"/>
    <property type="match status" value="1"/>
</dbReference>
<dbReference type="Proteomes" id="UP000010809">
    <property type="component" value="Chromosome"/>
</dbReference>
<dbReference type="GO" id="GO:0071555">
    <property type="term" value="P:cell wall organization"/>
    <property type="evidence" value="ECO:0007669"/>
    <property type="project" value="UniProtKB-KW"/>
</dbReference>
<dbReference type="HAMAP" id="MF_00639">
    <property type="entry name" value="MurD"/>
    <property type="match status" value="1"/>
</dbReference>
<dbReference type="InterPro" id="IPR013221">
    <property type="entry name" value="Mur_ligase_cen"/>
</dbReference>
<dbReference type="KEGG" id="tni:TVNIR_2606"/>
<proteinExistence type="inferred from homology"/>
<dbReference type="HOGENOM" id="CLU_032540_1_0_6"/>
<dbReference type="Gene3D" id="3.40.50.720">
    <property type="entry name" value="NAD(P)-binding Rossmann-like Domain"/>
    <property type="match status" value="1"/>
</dbReference>